<dbReference type="AlphaFoldDB" id="A0A410P542"/>
<sequence>MEHSYPDQERRKFRRVKQGYVLMYKMASGVKTRALPVEAAYNGMMLDLSEGGMAFLTHQKIPLSTCITNKFILVNELMTQQDNRFRPIEAEGKVCYHLCGQRGMYRVGLQFTRLSDDDRGFIKNMRSCGERKTEA</sequence>
<dbReference type="Pfam" id="PF07238">
    <property type="entry name" value="PilZ"/>
    <property type="match status" value="1"/>
</dbReference>
<dbReference type="InterPro" id="IPR009875">
    <property type="entry name" value="PilZ_domain"/>
</dbReference>
<feature type="domain" description="PilZ" evidence="1">
    <location>
        <begin position="9"/>
        <end position="122"/>
    </location>
</feature>
<evidence type="ECO:0000313" key="3">
    <source>
        <dbReference type="Proteomes" id="UP000287243"/>
    </source>
</evidence>
<proteinExistence type="predicted"/>
<dbReference type="EMBL" id="CP019384">
    <property type="protein sequence ID" value="QAT17094.1"/>
    <property type="molecule type" value="Genomic_DNA"/>
</dbReference>
<accession>A0A410P542</accession>
<name>A0A410P542_VELA1</name>
<evidence type="ECO:0000313" key="2">
    <source>
        <dbReference type="EMBL" id="QAT17094.1"/>
    </source>
</evidence>
<dbReference type="GO" id="GO:0035438">
    <property type="term" value="F:cyclic-di-GMP binding"/>
    <property type="evidence" value="ECO:0007669"/>
    <property type="project" value="InterPro"/>
</dbReference>
<dbReference type="KEGG" id="vai:BU251_04765"/>
<evidence type="ECO:0000259" key="1">
    <source>
        <dbReference type="Pfam" id="PF07238"/>
    </source>
</evidence>
<keyword evidence="3" id="KW-1185">Reference proteome</keyword>
<protein>
    <submittedName>
        <fullName evidence="2">Protein containing Type IV pilus assembly PilZ domain</fullName>
    </submittedName>
</protein>
<dbReference type="RefSeq" id="WP_128699736.1">
    <property type="nucleotide sequence ID" value="NZ_CP019384.1"/>
</dbReference>
<dbReference type="Gene3D" id="2.40.10.220">
    <property type="entry name" value="predicted glycosyltransferase like domains"/>
    <property type="match status" value="1"/>
</dbReference>
<reference evidence="2 3" key="1">
    <citation type="submission" date="2017-01" db="EMBL/GenBank/DDBJ databases">
        <title>First insights into the biology of 'candidatus Vampirococcus archaeovorus'.</title>
        <authorList>
            <person name="Kizina J."/>
            <person name="Jordan S."/>
            <person name="Stueber K."/>
            <person name="Reinhardt R."/>
            <person name="Harder J."/>
        </authorList>
    </citation>
    <scope>NUCLEOTIDE SEQUENCE [LARGE SCALE GENOMIC DNA]</scope>
    <source>
        <strain evidence="2 3">LiM</strain>
    </source>
</reference>
<dbReference type="OrthoDB" id="2563492at2"/>
<organism evidence="2 3">
    <name type="scientific">Velamenicoccus archaeovorus</name>
    <dbReference type="NCBI Taxonomy" id="1930593"/>
    <lineage>
        <taxon>Bacteria</taxon>
        <taxon>Pseudomonadati</taxon>
        <taxon>Candidatus Omnitrophota</taxon>
        <taxon>Candidatus Velamenicoccus</taxon>
    </lineage>
</organism>
<dbReference type="SUPFAM" id="SSF141371">
    <property type="entry name" value="PilZ domain-like"/>
    <property type="match status" value="1"/>
</dbReference>
<gene>
    <name evidence="2" type="ORF">BU251_04765</name>
</gene>
<dbReference type="Proteomes" id="UP000287243">
    <property type="component" value="Chromosome"/>
</dbReference>